<proteinExistence type="predicted"/>
<name>V5G4A5_BYSSN</name>
<feature type="region of interest" description="Disordered" evidence="5">
    <location>
        <begin position="210"/>
        <end position="252"/>
    </location>
</feature>
<evidence type="ECO:0000256" key="2">
    <source>
        <dbReference type="ARBA" id="ARBA00022490"/>
    </source>
</evidence>
<dbReference type="GO" id="GO:0008017">
    <property type="term" value="F:microtubule binding"/>
    <property type="evidence" value="ECO:0007669"/>
    <property type="project" value="InterPro"/>
</dbReference>
<evidence type="ECO:0000313" key="10">
    <source>
        <dbReference type="Proteomes" id="UP000018001"/>
    </source>
</evidence>
<evidence type="ECO:0000256" key="4">
    <source>
        <dbReference type="SAM" id="Coils"/>
    </source>
</evidence>
<feature type="compositionally biased region" description="Polar residues" evidence="5">
    <location>
        <begin position="525"/>
        <end position="534"/>
    </location>
</feature>
<reference evidence="10" key="1">
    <citation type="journal article" date="2014" name="Genome Announc.">
        <title>Draft genome sequence of the formaldehyde-resistant fungus Byssochlamys spectabilis No. 5 (anamorph Paecilomyces variotii No. 5) (NBRC109023).</title>
        <authorList>
            <person name="Oka T."/>
            <person name="Ekino K."/>
            <person name="Fukuda K."/>
            <person name="Nomura Y."/>
        </authorList>
    </citation>
    <scope>NUCLEOTIDE SEQUENCE [LARGE SCALE GENOMIC DNA]</scope>
    <source>
        <strain evidence="10">No. 5 / NBRC 109023</strain>
    </source>
</reference>
<feature type="region of interest" description="Disordered" evidence="5">
    <location>
        <begin position="1374"/>
        <end position="1435"/>
    </location>
</feature>
<dbReference type="GO" id="GO:0005815">
    <property type="term" value="C:microtubule organizing center"/>
    <property type="evidence" value="ECO:0007669"/>
    <property type="project" value="UniProtKB-SubCell"/>
</dbReference>
<feature type="region of interest" description="Disordered" evidence="5">
    <location>
        <begin position="395"/>
        <end position="434"/>
    </location>
</feature>
<evidence type="ECO:0008006" key="11">
    <source>
        <dbReference type="Google" id="ProtNLM"/>
    </source>
</evidence>
<feature type="region of interest" description="Disordered" evidence="5">
    <location>
        <begin position="525"/>
        <end position="601"/>
    </location>
</feature>
<dbReference type="InterPro" id="IPR024957">
    <property type="entry name" value="Cep57_MT-bd_dom"/>
</dbReference>
<dbReference type="EMBL" id="BAUL01000289">
    <property type="protein sequence ID" value="GAD99263.1"/>
    <property type="molecule type" value="Genomic_DNA"/>
</dbReference>
<keyword evidence="6" id="KW-1133">Transmembrane helix</keyword>
<feature type="region of interest" description="Disordered" evidence="5">
    <location>
        <begin position="670"/>
        <end position="689"/>
    </location>
</feature>
<gene>
    <name evidence="9" type="ORF">PVAR5_7973</name>
</gene>
<dbReference type="InParanoid" id="V5G4A5"/>
<feature type="compositionally biased region" description="Polar residues" evidence="5">
    <location>
        <begin position="674"/>
        <end position="689"/>
    </location>
</feature>
<accession>V5G4A5</accession>
<feature type="compositionally biased region" description="Basic and acidic residues" evidence="5">
    <location>
        <begin position="977"/>
        <end position="991"/>
    </location>
</feature>
<dbReference type="eggNOG" id="ENOG502S3TV">
    <property type="taxonomic scope" value="Eukaryota"/>
</dbReference>
<feature type="compositionally biased region" description="Acidic residues" evidence="5">
    <location>
        <begin position="929"/>
        <end position="939"/>
    </location>
</feature>
<feature type="region of interest" description="Disordered" evidence="5">
    <location>
        <begin position="1087"/>
        <end position="1184"/>
    </location>
</feature>
<feature type="region of interest" description="Disordered" evidence="5">
    <location>
        <begin position="913"/>
        <end position="1037"/>
    </location>
</feature>
<dbReference type="PANTHER" id="PTHR19336:SF9">
    <property type="entry name" value="SPINDLE POLE BODY PROTEIN PPC89"/>
    <property type="match status" value="1"/>
</dbReference>
<feature type="compositionally biased region" description="Low complexity" evidence="5">
    <location>
        <begin position="302"/>
        <end position="319"/>
    </location>
</feature>
<dbReference type="InterPro" id="IPR051756">
    <property type="entry name" value="Centrosomal_MT-associated"/>
</dbReference>
<feature type="coiled-coil region" evidence="4">
    <location>
        <begin position="835"/>
        <end position="911"/>
    </location>
</feature>
<evidence type="ECO:0000259" key="8">
    <source>
        <dbReference type="Pfam" id="PF14197"/>
    </source>
</evidence>
<feature type="compositionally biased region" description="Polar residues" evidence="5">
    <location>
        <begin position="1130"/>
        <end position="1144"/>
    </location>
</feature>
<feature type="compositionally biased region" description="Basic and acidic residues" evidence="5">
    <location>
        <begin position="405"/>
        <end position="417"/>
    </location>
</feature>
<feature type="compositionally biased region" description="Basic and acidic residues" evidence="5">
    <location>
        <begin position="1145"/>
        <end position="1154"/>
    </location>
</feature>
<keyword evidence="3" id="KW-0206">Cytoskeleton</keyword>
<sequence length="1435" mass="160091">MWIPDLDYRYLQPRQDPNQSTQSGNKNTSFIIGATVIVFLISSFVVTFTILRILRRRGYSPKLLPGKYLKQKWKNWNPGSSYGQVPGGSTPDRNQDTSYNPVTTVSSEMHTANGLRRDSSIRSVITLPPYSVTPKPTEQVIAREGERGGMDVVVEFPETVDEEESRREDQMEALYQIRLRRRREIEAREERRRERREARSRGDLARLEELRRESVRRHSGDVNGPAPSAAAMLAEHRSRSRQRRISSVSYADLGQVRHDGSRLRANSADSDQAPLLDSAGAMGTEARPSLSSSRTNSHFRGDSGSSMMSGSTGGSDTDTLNPVVSQSSAGTGVTEHDEADVGASQIPPPPDYEEVGLGDAPPYESPTRERRPAIPQLAPIANIPAIHIDVATPLTVTPNTPRFPPVRESEDSTRHSDATAASRDSFGDSTISDFDPEHEALASTRQIDSSHELPEIRESARKHRVNYAQDDGDFAIDTSALHRAFPDFSQIHSSEEDDDMSIEVGRGAKTSARQLDDSRTSVMSFENSVRSSSPAVKLDYPSPQAQSKLRTRTPSRRVASGADNLRKDAQLRRASQAQKENVEPHVVPRPRNPTPATAQGIDQRRTLSDIHAKVRDTYDGSFIADERPANVPVNKRTTRFGSARVNDIQARVAEAVDKASYDVYGRDSRGARMESNTRNSANFTQTSNTFADTGTHQSFLLPDLPNISELVSGVYDNGTPVFPGKNKSRTTRFVSPPHDGGEPSYLPNHRPIDAVPIPEDEKALFVSLRLLQDKVAELELARSETEKKLEDMREENAVLKADKARRQKDQYNRLRYYGSDEEEYGQANRKLSSEKSRLESANYALQNNLEIANRKVEVHESALKSLKREHDMAVSQLGVAYLNSQDLKTENESLREENAELKAQLTKLLSLARKGKARDEGATASDRGSDEEAANDEEMYTQKSADTTRQSFEESSKHAVGPSSSANRQGPQSKVSKQIDQEISRLEKEQQNDALFSLEVPRTRRAVSTSKPSKTTTRSREVSQTKKPNTSKQRVKRVVVEDVDVTEPTSVNMEDTRDQTGADEDLTLLSFIDGNEIAQLRKTLEEERVARKQRQSTAVRDHTADESRNTTHQATMSSRPRKSSLKETKTSSARRASTGEATGKTNDDGNKDLRVPTVSERHRRHSDNSMSSVRRRRPSNNGEMTSAFIIPDITLHHSDPELARTEKLSESAKRVLDTVAKHDGTNCTICKRFIPSGTEHSHSDSHHRQNVTIPRPVPVTDRIPKSSFHNDEHTLRPSQPPAIALATVLKTLEDELSHLKMLLARYQAAYNRMDASLSKRQRKSLYERIENTLKDIDSKSDQIYALYDVLEGQKQDGQLMTEQELEVTLQSIGINVDHPEPEADRTGVSNGSSKRNVGVENDDDYDPDEDDELPWEGIESTGEVTGRSLGGRRDI</sequence>
<dbReference type="InterPro" id="IPR025925">
    <property type="entry name" value="PPC89_CLD"/>
</dbReference>
<comment type="subcellular location">
    <subcellularLocation>
        <location evidence="1">Cytoplasm</location>
        <location evidence="1">Cytoskeleton</location>
        <location evidence="1">Microtubule organizing center</location>
    </subcellularLocation>
</comment>
<feature type="compositionally biased region" description="Polar residues" evidence="5">
    <location>
        <begin position="962"/>
        <end position="976"/>
    </location>
</feature>
<evidence type="ECO:0000259" key="7">
    <source>
        <dbReference type="Pfam" id="PF06657"/>
    </source>
</evidence>
<feature type="region of interest" description="Disordered" evidence="5">
    <location>
        <begin position="281"/>
        <end position="370"/>
    </location>
</feature>
<feature type="region of interest" description="Disordered" evidence="5">
    <location>
        <begin position="79"/>
        <end position="99"/>
    </location>
</feature>
<feature type="compositionally biased region" description="Basic and acidic residues" evidence="5">
    <location>
        <begin position="210"/>
        <end position="220"/>
    </location>
</feature>
<feature type="region of interest" description="Disordered" evidence="5">
    <location>
        <begin position="722"/>
        <end position="747"/>
    </location>
</feature>
<keyword evidence="6" id="KW-0812">Transmembrane</keyword>
<dbReference type="HOGENOM" id="CLU_004834_0_0_1"/>
<feature type="coiled-coil region" evidence="4">
    <location>
        <begin position="768"/>
        <end position="809"/>
    </location>
</feature>
<dbReference type="PANTHER" id="PTHR19336">
    <property type="entry name" value="UNCHARACTERIZED DUF1167"/>
    <property type="match status" value="1"/>
</dbReference>
<protein>
    <recommendedName>
        <fullName evidence="11">Cep57 centrosome microtubule-binding domain-containing protein</fullName>
    </recommendedName>
</protein>
<feature type="region of interest" description="Disordered" evidence="5">
    <location>
        <begin position="1237"/>
        <end position="1258"/>
    </location>
</feature>
<keyword evidence="4" id="KW-0175">Coiled coil</keyword>
<dbReference type="Pfam" id="PF06657">
    <property type="entry name" value="Cep57_MT_bd"/>
    <property type="match status" value="1"/>
</dbReference>
<evidence type="ECO:0000256" key="1">
    <source>
        <dbReference type="ARBA" id="ARBA00004267"/>
    </source>
</evidence>
<dbReference type="Proteomes" id="UP000018001">
    <property type="component" value="Unassembled WGS sequence"/>
</dbReference>
<keyword evidence="10" id="KW-1185">Reference proteome</keyword>
<comment type="caution">
    <text evidence="9">The sequence shown here is derived from an EMBL/GenBank/DDBJ whole genome shotgun (WGS) entry which is preliminary data.</text>
</comment>
<feature type="compositionally biased region" description="Polar residues" evidence="5">
    <location>
        <begin position="289"/>
        <end position="298"/>
    </location>
</feature>
<organism evidence="9 10">
    <name type="scientific">Byssochlamys spectabilis (strain No. 5 / NBRC 109023)</name>
    <name type="common">Paecilomyces variotii</name>
    <dbReference type="NCBI Taxonomy" id="1356009"/>
    <lineage>
        <taxon>Eukaryota</taxon>
        <taxon>Fungi</taxon>
        <taxon>Dikarya</taxon>
        <taxon>Ascomycota</taxon>
        <taxon>Pezizomycotina</taxon>
        <taxon>Eurotiomycetes</taxon>
        <taxon>Eurotiomycetidae</taxon>
        <taxon>Eurotiales</taxon>
        <taxon>Thermoascaceae</taxon>
        <taxon>Paecilomyces</taxon>
    </lineage>
</organism>
<feature type="compositionally biased region" description="Basic and acidic residues" evidence="5">
    <location>
        <begin position="1099"/>
        <end position="1109"/>
    </location>
</feature>
<evidence type="ECO:0000313" key="9">
    <source>
        <dbReference type="EMBL" id="GAD99263.1"/>
    </source>
</evidence>
<dbReference type="Pfam" id="PF14197">
    <property type="entry name" value="Cep57_CLD_2"/>
    <property type="match status" value="1"/>
</dbReference>
<keyword evidence="6" id="KW-0472">Membrane</keyword>
<evidence type="ECO:0000256" key="5">
    <source>
        <dbReference type="SAM" id="MobiDB-lite"/>
    </source>
</evidence>
<feature type="compositionally biased region" description="Acidic residues" evidence="5">
    <location>
        <begin position="1400"/>
        <end position="1414"/>
    </location>
</feature>
<feature type="compositionally biased region" description="Polar residues" evidence="5">
    <location>
        <begin position="941"/>
        <end position="950"/>
    </location>
</feature>
<keyword evidence="2" id="KW-0963">Cytoplasm</keyword>
<evidence type="ECO:0000256" key="6">
    <source>
        <dbReference type="SAM" id="Phobius"/>
    </source>
</evidence>
<feature type="domain" description="Cep57 centrosome microtubule-binding" evidence="7">
    <location>
        <begin position="1273"/>
        <end position="1349"/>
    </location>
</feature>
<feature type="transmembrane region" description="Helical" evidence="6">
    <location>
        <begin position="30"/>
        <end position="54"/>
    </location>
</feature>
<feature type="compositionally biased region" description="Polar residues" evidence="5">
    <location>
        <begin position="320"/>
        <end position="331"/>
    </location>
</feature>
<dbReference type="OrthoDB" id="76453at2759"/>
<evidence type="ECO:0000256" key="3">
    <source>
        <dbReference type="ARBA" id="ARBA00023212"/>
    </source>
</evidence>
<feature type="domain" description="PPC89 centrosome localisation" evidence="8">
    <location>
        <begin position="838"/>
        <end position="904"/>
    </location>
</feature>